<keyword evidence="10 15" id="KW-0798">TonB box</keyword>
<keyword evidence="11 14" id="KW-0472">Membrane</keyword>
<dbReference type="Pfam" id="PF07715">
    <property type="entry name" value="Plug"/>
    <property type="match status" value="1"/>
</dbReference>
<accession>A0A506VAC4</accession>
<dbReference type="Gene3D" id="2.170.130.10">
    <property type="entry name" value="TonB-dependent receptor, plug domain"/>
    <property type="match status" value="1"/>
</dbReference>
<evidence type="ECO:0000256" key="3">
    <source>
        <dbReference type="ARBA" id="ARBA00022448"/>
    </source>
</evidence>
<evidence type="ECO:0000256" key="11">
    <source>
        <dbReference type="ARBA" id="ARBA00023136"/>
    </source>
</evidence>
<keyword evidence="7 16" id="KW-0732">Signal</keyword>
<comment type="subcellular location">
    <subcellularLocation>
        <location evidence="1 14">Cell outer membrane</location>
        <topology evidence="1 14">Multi-pass membrane protein</topology>
    </subcellularLocation>
</comment>
<dbReference type="PROSITE" id="PS52016">
    <property type="entry name" value="TONB_DEPENDENT_REC_3"/>
    <property type="match status" value="1"/>
</dbReference>
<dbReference type="EMBL" id="VHQI01000004">
    <property type="protein sequence ID" value="TPW42861.1"/>
    <property type="molecule type" value="Genomic_DNA"/>
</dbReference>
<dbReference type="GO" id="GO:0015891">
    <property type="term" value="P:siderophore transport"/>
    <property type="evidence" value="ECO:0007669"/>
    <property type="project" value="InterPro"/>
</dbReference>
<feature type="domain" description="TonB-dependent receptor-like beta-barrel" evidence="17">
    <location>
        <begin position="258"/>
        <end position="698"/>
    </location>
</feature>
<dbReference type="Gene3D" id="2.40.170.20">
    <property type="entry name" value="TonB-dependent receptor, beta-barrel domain"/>
    <property type="match status" value="1"/>
</dbReference>
<evidence type="ECO:0000256" key="9">
    <source>
        <dbReference type="ARBA" id="ARBA00023065"/>
    </source>
</evidence>
<keyword evidence="8" id="KW-0408">Iron</keyword>
<dbReference type="Proteomes" id="UP000319523">
    <property type="component" value="Unassembled WGS sequence"/>
</dbReference>
<evidence type="ECO:0000256" key="14">
    <source>
        <dbReference type="PROSITE-ProRule" id="PRU01360"/>
    </source>
</evidence>
<comment type="caution">
    <text evidence="19">The sequence shown here is derived from an EMBL/GenBank/DDBJ whole genome shotgun (WGS) entry which is preliminary data.</text>
</comment>
<dbReference type="InterPro" id="IPR012910">
    <property type="entry name" value="Plug_dom"/>
</dbReference>
<evidence type="ECO:0000256" key="8">
    <source>
        <dbReference type="ARBA" id="ARBA00023004"/>
    </source>
</evidence>
<feature type="chain" id="PRO_5021405349" evidence="16">
    <location>
        <begin position="35"/>
        <end position="729"/>
    </location>
</feature>
<dbReference type="PANTHER" id="PTHR32552:SF68">
    <property type="entry name" value="FERRICHROME OUTER MEMBRANE TRANSPORTER_PHAGE RECEPTOR"/>
    <property type="match status" value="1"/>
</dbReference>
<dbReference type="NCBIfam" id="TIGR01783">
    <property type="entry name" value="TonB-siderophor"/>
    <property type="match status" value="1"/>
</dbReference>
<keyword evidence="3 14" id="KW-0813">Transport</keyword>
<evidence type="ECO:0000256" key="16">
    <source>
        <dbReference type="SAM" id="SignalP"/>
    </source>
</evidence>
<keyword evidence="5" id="KW-0410">Iron transport</keyword>
<evidence type="ECO:0000256" key="15">
    <source>
        <dbReference type="RuleBase" id="RU003357"/>
    </source>
</evidence>
<dbReference type="InterPro" id="IPR039426">
    <property type="entry name" value="TonB-dep_rcpt-like"/>
</dbReference>
<sequence>MMRNNHESAFPPAPPRPGNALLAASLSLTLPAFAADAPQETLVVTAGAVEPPAAPLQGIVAKSSAAGTKTAVPLVKTPQTISVVTRDQMDAQGITSVADALNYTSGAFTNYRGSSNRNDEVVTRGFRYAPKFLDGLSYGLSGQGNATGQIDPWLLERVELVQGPASVLYGQVNPGGLIAMTSKRPTALPIHKLQIRGGNQHLGEAAFDFGGVLNDDSSLLYRLNGIASTQHQFVKDYKQQRVAIAPALTWLPNGATSFTLLTSYQNDPKAGYRNFLPQIGTVTPTDKGQYIPYDLNVSDPGYNQAKREQVSVGYLFDHSINDSLTLVQNLRYSTIESKDKYLVYTWSNPEISQTSISRRAQREKSQTDELAIDTRLNAAFATAAISHTLIGGFDYKWSKHASELWRVGGDRYNLDWASPVYGVPVDESQMRKSIDTHKKLDQAGVYLQDQLAWRSWNLLLSGRQDWSEVRTNDRADAATAQQNDSQFTGRAALLYAFDIGLSPYVSYSTSFEPNLERGAPGTAPFSPTTGRQTEAGLKFQPPGSDLMLSLALFDITQKNITSYNSVIGYNEQIGRVRSKGFETELHAQPTPAISLIASYTFTDSSIKQSNNAAEQGKTPAALPQHMAALWGSYRFLQGPLSSLTLGAGVRYTGASYGDNSDSFRVPARTLYDLMARYDLAEISAPLKGAALQFNVSNLTDKHYVASCSGSAACFYGSGRSMFATLSYSW</sequence>
<keyword evidence="9" id="KW-0406">Ion transport</keyword>
<evidence type="ECO:0000313" key="20">
    <source>
        <dbReference type="Proteomes" id="UP000319523"/>
    </source>
</evidence>
<reference evidence="19 20" key="1">
    <citation type="submission" date="2019-06" db="EMBL/GenBank/DDBJ databases">
        <authorList>
            <person name="Yang Y."/>
        </authorList>
    </citation>
    <scope>NUCLEOTIDE SEQUENCE [LARGE SCALE GENOMIC DNA]</scope>
    <source>
        <strain evidence="19 20">BIT-26</strain>
    </source>
</reference>
<dbReference type="InterPro" id="IPR037066">
    <property type="entry name" value="Plug_dom_sf"/>
</dbReference>
<dbReference type="GO" id="GO:0015344">
    <property type="term" value="F:siderophore uptake transmembrane transporter activity"/>
    <property type="evidence" value="ECO:0007669"/>
    <property type="project" value="UniProtKB-ARBA"/>
</dbReference>
<dbReference type="Pfam" id="PF00593">
    <property type="entry name" value="TonB_dep_Rec_b-barrel"/>
    <property type="match status" value="1"/>
</dbReference>
<evidence type="ECO:0000259" key="18">
    <source>
        <dbReference type="Pfam" id="PF07715"/>
    </source>
</evidence>
<evidence type="ECO:0000256" key="5">
    <source>
        <dbReference type="ARBA" id="ARBA00022496"/>
    </source>
</evidence>
<dbReference type="OrthoDB" id="127311at2"/>
<dbReference type="GO" id="GO:0009279">
    <property type="term" value="C:cell outer membrane"/>
    <property type="evidence" value="ECO:0007669"/>
    <property type="project" value="UniProtKB-SubCell"/>
</dbReference>
<dbReference type="CDD" id="cd01347">
    <property type="entry name" value="ligand_gated_channel"/>
    <property type="match status" value="1"/>
</dbReference>
<dbReference type="FunFam" id="2.170.130.10:FF:000001">
    <property type="entry name" value="Catecholate siderophore TonB-dependent receptor"/>
    <property type="match status" value="1"/>
</dbReference>
<dbReference type="InterPro" id="IPR010105">
    <property type="entry name" value="TonB_sidphr_rcpt"/>
</dbReference>
<evidence type="ECO:0000256" key="6">
    <source>
        <dbReference type="ARBA" id="ARBA00022692"/>
    </source>
</evidence>
<comment type="similarity">
    <text evidence="2 14 15">Belongs to the TonB-dependent receptor family.</text>
</comment>
<evidence type="ECO:0000256" key="1">
    <source>
        <dbReference type="ARBA" id="ARBA00004571"/>
    </source>
</evidence>
<evidence type="ECO:0000313" key="19">
    <source>
        <dbReference type="EMBL" id="TPW42861.1"/>
    </source>
</evidence>
<proteinExistence type="inferred from homology"/>
<keyword evidence="20" id="KW-1185">Reference proteome</keyword>
<dbReference type="PANTHER" id="PTHR32552">
    <property type="entry name" value="FERRICHROME IRON RECEPTOR-RELATED"/>
    <property type="match status" value="1"/>
</dbReference>
<dbReference type="InterPro" id="IPR036942">
    <property type="entry name" value="Beta-barrel_TonB_sf"/>
</dbReference>
<evidence type="ECO:0000256" key="2">
    <source>
        <dbReference type="ARBA" id="ARBA00009810"/>
    </source>
</evidence>
<dbReference type="SUPFAM" id="SSF56935">
    <property type="entry name" value="Porins"/>
    <property type="match status" value="1"/>
</dbReference>
<keyword evidence="13 14" id="KW-0998">Cell outer membrane</keyword>
<evidence type="ECO:0000256" key="10">
    <source>
        <dbReference type="ARBA" id="ARBA00023077"/>
    </source>
</evidence>
<feature type="domain" description="TonB-dependent receptor plug" evidence="18">
    <location>
        <begin position="74"/>
        <end position="176"/>
    </location>
</feature>
<evidence type="ECO:0000256" key="4">
    <source>
        <dbReference type="ARBA" id="ARBA00022452"/>
    </source>
</evidence>
<evidence type="ECO:0000256" key="7">
    <source>
        <dbReference type="ARBA" id="ARBA00022729"/>
    </source>
</evidence>
<keyword evidence="6 14" id="KW-0812">Transmembrane</keyword>
<feature type="signal peptide" evidence="16">
    <location>
        <begin position="1"/>
        <end position="34"/>
    </location>
</feature>
<protein>
    <submittedName>
        <fullName evidence="19">TonB-dependent siderophore receptor</fullName>
    </submittedName>
</protein>
<evidence type="ECO:0000259" key="17">
    <source>
        <dbReference type="Pfam" id="PF00593"/>
    </source>
</evidence>
<dbReference type="GO" id="GO:0038023">
    <property type="term" value="F:signaling receptor activity"/>
    <property type="evidence" value="ECO:0007669"/>
    <property type="project" value="InterPro"/>
</dbReference>
<gene>
    <name evidence="19" type="ORF">FKM52_08820</name>
</gene>
<keyword evidence="12 19" id="KW-0675">Receptor</keyword>
<dbReference type="InterPro" id="IPR000531">
    <property type="entry name" value="Beta-barrel_TonB"/>
</dbReference>
<organism evidence="19 20">
    <name type="scientific">Mixta tenebrionis</name>
    <dbReference type="NCBI Taxonomy" id="2562439"/>
    <lineage>
        <taxon>Bacteria</taxon>
        <taxon>Pseudomonadati</taxon>
        <taxon>Pseudomonadota</taxon>
        <taxon>Gammaproteobacteria</taxon>
        <taxon>Enterobacterales</taxon>
        <taxon>Erwiniaceae</taxon>
        <taxon>Mixta</taxon>
    </lineage>
</organism>
<dbReference type="AlphaFoldDB" id="A0A506VAC4"/>
<keyword evidence="4 14" id="KW-1134">Transmembrane beta strand</keyword>
<evidence type="ECO:0000256" key="12">
    <source>
        <dbReference type="ARBA" id="ARBA00023170"/>
    </source>
</evidence>
<name>A0A506VAC4_9GAMM</name>
<evidence type="ECO:0000256" key="13">
    <source>
        <dbReference type="ARBA" id="ARBA00023237"/>
    </source>
</evidence>